<evidence type="ECO:0000313" key="1">
    <source>
        <dbReference type="EMBL" id="KAE8132243.1"/>
    </source>
</evidence>
<dbReference type="OrthoDB" id="408702at2759"/>
<dbReference type="GO" id="GO:0006139">
    <property type="term" value="P:nucleobase-containing compound metabolic process"/>
    <property type="evidence" value="ECO:0007669"/>
    <property type="project" value="UniProtKB-ARBA"/>
</dbReference>
<organism evidence="1 2">
    <name type="scientific">Aspergillus pseudotamarii</name>
    <dbReference type="NCBI Taxonomy" id="132259"/>
    <lineage>
        <taxon>Eukaryota</taxon>
        <taxon>Fungi</taxon>
        <taxon>Dikarya</taxon>
        <taxon>Ascomycota</taxon>
        <taxon>Pezizomycotina</taxon>
        <taxon>Eurotiomycetes</taxon>
        <taxon>Eurotiomycetidae</taxon>
        <taxon>Eurotiales</taxon>
        <taxon>Aspergillaceae</taxon>
        <taxon>Aspergillus</taxon>
        <taxon>Aspergillus subgen. Circumdati</taxon>
    </lineage>
</organism>
<dbReference type="Gene3D" id="3.40.140.10">
    <property type="entry name" value="Cytidine Deaminase, domain 2"/>
    <property type="match status" value="1"/>
</dbReference>
<gene>
    <name evidence="1" type="ORF">BDV38DRAFT_275263</name>
</gene>
<dbReference type="GO" id="GO:0003824">
    <property type="term" value="F:catalytic activity"/>
    <property type="evidence" value="ECO:0007669"/>
    <property type="project" value="InterPro"/>
</dbReference>
<accession>A0A5N6SFT2</accession>
<name>A0A5N6SFT2_ASPPS</name>
<evidence type="ECO:0000313" key="2">
    <source>
        <dbReference type="Proteomes" id="UP000325672"/>
    </source>
</evidence>
<dbReference type="Proteomes" id="UP000325672">
    <property type="component" value="Unassembled WGS sequence"/>
</dbReference>
<dbReference type="InterPro" id="IPR016193">
    <property type="entry name" value="Cytidine_deaminase-like"/>
</dbReference>
<dbReference type="RefSeq" id="XP_031908306.1">
    <property type="nucleotide sequence ID" value="XM_032057989.1"/>
</dbReference>
<dbReference type="AlphaFoldDB" id="A0A5N6SFT2"/>
<sequence length="172" mass="18920">MILTSTVLNLTLIADGIPFSTRAYWMRRTNQVLGERSGFPCPFAVFGTAVVNHTDTDGFGDLIRIGVNQNRQTGNPPLHGEIAAITNCTAILADPYGRFRLTASEAQAAFVGLTLYTNAESCPMTVLIGDVLANETDPYYLWQFDPAYPCPDDCSHFGNGTRCRVHTKEELR</sequence>
<proteinExistence type="predicted"/>
<protein>
    <submittedName>
        <fullName evidence="1">Uncharacterized protein</fullName>
    </submittedName>
</protein>
<reference evidence="1 2" key="1">
    <citation type="submission" date="2019-04" db="EMBL/GenBank/DDBJ databases">
        <title>Friends and foes A comparative genomics study of 23 Aspergillus species from section Flavi.</title>
        <authorList>
            <consortium name="DOE Joint Genome Institute"/>
            <person name="Kjaerbolling I."/>
            <person name="Vesth T."/>
            <person name="Frisvad J.C."/>
            <person name="Nybo J.L."/>
            <person name="Theobald S."/>
            <person name="Kildgaard S."/>
            <person name="Isbrandt T."/>
            <person name="Kuo A."/>
            <person name="Sato A."/>
            <person name="Lyhne E.K."/>
            <person name="Kogle M.E."/>
            <person name="Wiebenga A."/>
            <person name="Kun R.S."/>
            <person name="Lubbers R.J."/>
            <person name="Makela M.R."/>
            <person name="Barry K."/>
            <person name="Chovatia M."/>
            <person name="Clum A."/>
            <person name="Daum C."/>
            <person name="Haridas S."/>
            <person name="He G."/>
            <person name="LaButti K."/>
            <person name="Lipzen A."/>
            <person name="Mondo S."/>
            <person name="Riley R."/>
            <person name="Salamov A."/>
            <person name="Simmons B.A."/>
            <person name="Magnuson J.K."/>
            <person name="Henrissat B."/>
            <person name="Mortensen U.H."/>
            <person name="Larsen T.O."/>
            <person name="Devries R.P."/>
            <person name="Grigoriev I.V."/>
            <person name="Machida M."/>
            <person name="Baker S.E."/>
            <person name="Andersen M.R."/>
        </authorList>
    </citation>
    <scope>NUCLEOTIDE SEQUENCE [LARGE SCALE GENOMIC DNA]</scope>
    <source>
        <strain evidence="1 2">CBS 117625</strain>
    </source>
</reference>
<dbReference type="GeneID" id="43642199"/>
<dbReference type="EMBL" id="ML743637">
    <property type="protein sequence ID" value="KAE8132243.1"/>
    <property type="molecule type" value="Genomic_DNA"/>
</dbReference>
<dbReference type="SUPFAM" id="SSF53927">
    <property type="entry name" value="Cytidine deaminase-like"/>
    <property type="match status" value="1"/>
</dbReference>
<keyword evidence="2" id="KW-1185">Reference proteome</keyword>